<name>A0A0A9AMG8_ARUDO</name>
<dbReference type="EMBL" id="GBRH01247805">
    <property type="protein sequence ID" value="JAD50090.1"/>
    <property type="molecule type" value="Transcribed_RNA"/>
</dbReference>
<feature type="compositionally biased region" description="Polar residues" evidence="1">
    <location>
        <begin position="48"/>
        <end position="65"/>
    </location>
</feature>
<reference evidence="2" key="2">
    <citation type="journal article" date="2015" name="Data Brief">
        <title>Shoot transcriptome of the giant reed, Arundo donax.</title>
        <authorList>
            <person name="Barrero R.A."/>
            <person name="Guerrero F.D."/>
            <person name="Moolhuijzen P."/>
            <person name="Goolsby J.A."/>
            <person name="Tidwell J."/>
            <person name="Bellgard S.E."/>
            <person name="Bellgard M.I."/>
        </authorList>
    </citation>
    <scope>NUCLEOTIDE SEQUENCE</scope>
    <source>
        <tissue evidence="2">Shoot tissue taken approximately 20 cm above the soil surface</tissue>
    </source>
</reference>
<feature type="compositionally biased region" description="Low complexity" evidence="1">
    <location>
        <begin position="79"/>
        <end position="92"/>
    </location>
</feature>
<accession>A0A0A9AMG8</accession>
<organism evidence="2">
    <name type="scientific">Arundo donax</name>
    <name type="common">Giant reed</name>
    <name type="synonym">Donax arundinaceus</name>
    <dbReference type="NCBI Taxonomy" id="35708"/>
    <lineage>
        <taxon>Eukaryota</taxon>
        <taxon>Viridiplantae</taxon>
        <taxon>Streptophyta</taxon>
        <taxon>Embryophyta</taxon>
        <taxon>Tracheophyta</taxon>
        <taxon>Spermatophyta</taxon>
        <taxon>Magnoliopsida</taxon>
        <taxon>Liliopsida</taxon>
        <taxon>Poales</taxon>
        <taxon>Poaceae</taxon>
        <taxon>PACMAD clade</taxon>
        <taxon>Arundinoideae</taxon>
        <taxon>Arundineae</taxon>
        <taxon>Arundo</taxon>
    </lineage>
</organism>
<evidence type="ECO:0000313" key="2">
    <source>
        <dbReference type="EMBL" id="JAD50090.1"/>
    </source>
</evidence>
<reference evidence="2" key="1">
    <citation type="submission" date="2014-09" db="EMBL/GenBank/DDBJ databases">
        <authorList>
            <person name="Magalhaes I.L.F."/>
            <person name="Oliveira U."/>
            <person name="Santos F.R."/>
            <person name="Vidigal T.H.D.A."/>
            <person name="Brescovit A.D."/>
            <person name="Santos A.J."/>
        </authorList>
    </citation>
    <scope>NUCLEOTIDE SEQUENCE</scope>
    <source>
        <tissue evidence="2">Shoot tissue taken approximately 20 cm above the soil surface</tissue>
    </source>
</reference>
<feature type="region of interest" description="Disordered" evidence="1">
    <location>
        <begin position="46"/>
        <end position="102"/>
    </location>
</feature>
<evidence type="ECO:0000256" key="1">
    <source>
        <dbReference type="SAM" id="MobiDB-lite"/>
    </source>
</evidence>
<sequence length="102" mass="11675">MLKYLSSLRKYLTKWIHNRCHRLAILCCLRWWRSRVLQQHEPLPDSVFITSNRPSARPMPTTTATEEGRSRMQKRKAPAKNTSTAAKKNAGARAKKLADGNA</sequence>
<protein>
    <submittedName>
        <fullName evidence="2">Uncharacterized protein</fullName>
    </submittedName>
</protein>
<proteinExistence type="predicted"/>
<dbReference type="AlphaFoldDB" id="A0A0A9AMG8"/>